<accession>A0A942TQN8</accession>
<dbReference type="SUPFAM" id="SSF52540">
    <property type="entry name" value="P-loop containing nucleoside triphosphate hydrolases"/>
    <property type="match status" value="1"/>
</dbReference>
<gene>
    <name evidence="1" type="ORF">KHA93_19500</name>
</gene>
<evidence type="ECO:0000313" key="1">
    <source>
        <dbReference type="EMBL" id="MBS4201793.1"/>
    </source>
</evidence>
<keyword evidence="1" id="KW-0547">Nucleotide-binding</keyword>
<sequence>MGTIIMICGKVCSGKSTYTKKVKEKYNAVVLSCDDLMLTLYDEQLGSNHNAILNKCKEYLYGLAEQTVETGTNVILDFGFWYKSERDDIRKYFNEKQIKTEIHFIHIDDATWKRNIEKRNQEVKENNVKSYYIDGNMISRFEKEFETPDNSEVDYIVDHSQ</sequence>
<dbReference type="Pfam" id="PF13671">
    <property type="entry name" value="AAA_33"/>
    <property type="match status" value="1"/>
</dbReference>
<dbReference type="RefSeq" id="WP_213112230.1">
    <property type="nucleotide sequence ID" value="NZ_JAGYPJ010000001.1"/>
</dbReference>
<dbReference type="GO" id="GO:0005524">
    <property type="term" value="F:ATP binding"/>
    <property type="evidence" value="ECO:0007669"/>
    <property type="project" value="UniProtKB-KW"/>
</dbReference>
<organism evidence="1 2">
    <name type="scientific">Lederbergia citrisecunda</name>
    <dbReference type="NCBI Taxonomy" id="2833583"/>
    <lineage>
        <taxon>Bacteria</taxon>
        <taxon>Bacillati</taxon>
        <taxon>Bacillota</taxon>
        <taxon>Bacilli</taxon>
        <taxon>Bacillales</taxon>
        <taxon>Bacillaceae</taxon>
        <taxon>Lederbergia</taxon>
    </lineage>
</organism>
<dbReference type="Proteomes" id="UP000682713">
    <property type="component" value="Unassembled WGS sequence"/>
</dbReference>
<comment type="caution">
    <text evidence="1">The sequence shown here is derived from an EMBL/GenBank/DDBJ whole genome shotgun (WGS) entry which is preliminary data.</text>
</comment>
<keyword evidence="1" id="KW-0067">ATP-binding</keyword>
<evidence type="ECO:0000313" key="2">
    <source>
        <dbReference type="Proteomes" id="UP000682713"/>
    </source>
</evidence>
<dbReference type="EMBL" id="JAGYPJ010000001">
    <property type="protein sequence ID" value="MBS4201793.1"/>
    <property type="molecule type" value="Genomic_DNA"/>
</dbReference>
<dbReference type="InterPro" id="IPR027417">
    <property type="entry name" value="P-loop_NTPase"/>
</dbReference>
<dbReference type="Gene3D" id="3.40.50.300">
    <property type="entry name" value="P-loop containing nucleotide triphosphate hydrolases"/>
    <property type="match status" value="1"/>
</dbReference>
<proteinExistence type="predicted"/>
<dbReference type="AlphaFoldDB" id="A0A942TQN8"/>
<reference evidence="1 2" key="1">
    <citation type="submission" date="2021-05" db="EMBL/GenBank/DDBJ databases">
        <title>Novel Bacillus species.</title>
        <authorList>
            <person name="Liu G."/>
        </authorList>
    </citation>
    <scope>NUCLEOTIDE SEQUENCE [LARGE SCALE GENOMIC DNA]</scope>
    <source>
        <strain evidence="1 2">FJAT-49732</strain>
    </source>
</reference>
<protein>
    <submittedName>
        <fullName evidence="1">ATP-binding protein</fullName>
    </submittedName>
</protein>
<keyword evidence="2" id="KW-1185">Reference proteome</keyword>
<name>A0A942TQN8_9BACI</name>